<keyword evidence="8 15" id="KW-1133">Transmembrane helix</keyword>
<evidence type="ECO:0000256" key="6">
    <source>
        <dbReference type="ARBA" id="ARBA00022692"/>
    </source>
</evidence>
<evidence type="ECO:0000256" key="2">
    <source>
        <dbReference type="ARBA" id="ARBA00004916"/>
    </source>
</evidence>
<evidence type="ECO:0000256" key="16">
    <source>
        <dbReference type="SAM" id="MobiDB-lite"/>
    </source>
</evidence>
<feature type="compositionally biased region" description="Basic residues" evidence="16">
    <location>
        <begin position="1"/>
        <end position="11"/>
    </location>
</feature>
<keyword evidence="15" id="KW-0444">Lipid biosynthesis</keyword>
<feature type="transmembrane region" description="Helical" evidence="15">
    <location>
        <begin position="347"/>
        <end position="365"/>
    </location>
</feature>
<keyword evidence="9 15" id="KW-0443">Lipid metabolism</keyword>
<keyword evidence="6 15" id="KW-0812">Transmembrane</keyword>
<keyword evidence="5 15" id="KW-0808">Transferase</keyword>
<dbReference type="PANTHER" id="PTHR15362">
    <property type="entry name" value="PHOSPHATIDYLINOSITOL SYNTHASE"/>
    <property type="match status" value="1"/>
</dbReference>
<keyword evidence="18" id="KW-1185">Reference proteome</keyword>
<sequence length="427" mass="50098">MQSHRNTRNNKRYPNGRANHHLDHDDSLQNMHFSRLTVMFIILFTVLFIVVSRDESNEEANLINGAKFATFLYFLLGLLIFPQGPFQKPHPIVWKIVFGASLLYMLFMAYLIFLHIDQIKSIMFWIDHNVKYAKREIDVVEKYAVNCSNITIERLYSTLDIFAFSHFIGFVGRALLLRSYILCWSLSILWEFTELFYKDIFPNFRECWWDQILVDVLGFNGLGIWVGMKLCKYLKLRKYRWESVKDIQMGKLQRVMIQFTSLKGSSKSWLGMGSSTRRILYLFLLILLYNLVELNVFFMKHFLRFPVSHPFCWVRLIVHFTVGSAATRELYLYMTDATCTQRLPAQVLVYITSVLLETILTFKIGAEEFPPTQRLKIISWLLVMALTTLACLSGLVFICKLQRGNKKEKCVYDSTDDSCWEEVGKNE</sequence>
<evidence type="ECO:0000256" key="12">
    <source>
        <dbReference type="ARBA" id="ARBA00023264"/>
    </source>
</evidence>
<reference evidence="17 18" key="1">
    <citation type="submission" date="2024-02" db="EMBL/GenBank/DDBJ databases">
        <authorList>
            <person name="Daric V."/>
            <person name="Darras S."/>
        </authorList>
    </citation>
    <scope>NUCLEOTIDE SEQUENCE [LARGE SCALE GENOMIC DNA]</scope>
</reference>
<feature type="transmembrane region" description="Helical" evidence="15">
    <location>
        <begin position="32"/>
        <end position="50"/>
    </location>
</feature>
<dbReference type="InterPro" id="IPR004277">
    <property type="entry name" value="PSS"/>
</dbReference>
<feature type="transmembrane region" description="Helical" evidence="15">
    <location>
        <begin position="212"/>
        <end position="231"/>
    </location>
</feature>
<evidence type="ECO:0000256" key="11">
    <source>
        <dbReference type="ARBA" id="ARBA00023209"/>
    </source>
</evidence>
<gene>
    <name evidence="17" type="ORF">CVLEPA_LOCUS5071</name>
</gene>
<protein>
    <recommendedName>
        <fullName evidence="15">Phosphatidylserine synthase</fullName>
        <ecNumber evidence="15">2.7.8.29</ecNumber>
    </recommendedName>
    <alternativeName>
        <fullName evidence="15">Serine-exchange enzyme</fullName>
    </alternativeName>
</protein>
<comment type="catalytic activity">
    <reaction evidence="13">
        <text>a 1,2-diacyl-sn-glycero-3-phosphoethanolamine + L-serine = a 1,2-diacyl-sn-glycero-3-phospho-L-serine + ethanolamine</text>
        <dbReference type="Rhea" id="RHEA:27606"/>
        <dbReference type="ChEBI" id="CHEBI:33384"/>
        <dbReference type="ChEBI" id="CHEBI:57262"/>
        <dbReference type="ChEBI" id="CHEBI:57603"/>
        <dbReference type="ChEBI" id="CHEBI:64612"/>
        <dbReference type="EC" id="2.7.8.29"/>
    </reaction>
    <physiologicalReaction direction="left-to-right" evidence="13">
        <dbReference type="Rhea" id="RHEA:27607"/>
    </physiologicalReaction>
</comment>
<keyword evidence="11 15" id="KW-0594">Phospholipid biosynthesis</keyword>
<evidence type="ECO:0000256" key="14">
    <source>
        <dbReference type="ARBA" id="ARBA00035991"/>
    </source>
</evidence>
<evidence type="ECO:0000256" key="1">
    <source>
        <dbReference type="ARBA" id="ARBA00004477"/>
    </source>
</evidence>
<feature type="transmembrane region" description="Helical" evidence="15">
    <location>
        <begin position="175"/>
        <end position="192"/>
    </location>
</feature>
<dbReference type="EMBL" id="CAWYQH010000024">
    <property type="protein sequence ID" value="CAK8675493.1"/>
    <property type="molecule type" value="Genomic_DNA"/>
</dbReference>
<keyword evidence="7 15" id="KW-0256">Endoplasmic reticulum</keyword>
<evidence type="ECO:0000256" key="8">
    <source>
        <dbReference type="ARBA" id="ARBA00022989"/>
    </source>
</evidence>
<dbReference type="Pfam" id="PF03034">
    <property type="entry name" value="PSS"/>
    <property type="match status" value="1"/>
</dbReference>
<comment type="pathway">
    <text evidence="2 15">Phospholipid metabolism; phosphatidylserine biosynthesis.</text>
</comment>
<comment type="subcellular location">
    <subcellularLocation>
        <location evidence="1 15">Endoplasmic reticulum membrane</location>
        <topology evidence="1 15">Multi-pass membrane protein</topology>
    </subcellularLocation>
</comment>
<feature type="transmembrane region" description="Helical" evidence="15">
    <location>
        <begin position="377"/>
        <end position="399"/>
    </location>
</feature>
<evidence type="ECO:0000313" key="17">
    <source>
        <dbReference type="EMBL" id="CAK8675493.1"/>
    </source>
</evidence>
<evidence type="ECO:0000256" key="4">
    <source>
        <dbReference type="ARBA" id="ARBA00008671"/>
    </source>
</evidence>
<keyword evidence="10 15" id="KW-0472">Membrane</keyword>
<evidence type="ECO:0000256" key="15">
    <source>
        <dbReference type="RuleBase" id="RU368094"/>
    </source>
</evidence>
<evidence type="ECO:0000256" key="3">
    <source>
        <dbReference type="ARBA" id="ARBA00005189"/>
    </source>
</evidence>
<name>A0ABP0F9K4_CLALP</name>
<dbReference type="EC" id="2.7.8.29" evidence="15"/>
<comment type="function">
    <text evidence="15">Catalyzes a base-exchange reaction in which the polar head group of phosphatidylethanolamine (PE) is replaced by L-serine.</text>
</comment>
<comment type="catalytic activity">
    <reaction evidence="14">
        <text>a 1,2-diacyl-sn-glycero-3-phosphocholine + L-serine = a 1,2-diacyl-sn-glycero-3-phospho-L-serine + choline</text>
        <dbReference type="Rhea" id="RHEA:45088"/>
        <dbReference type="ChEBI" id="CHEBI:15354"/>
        <dbReference type="ChEBI" id="CHEBI:33384"/>
        <dbReference type="ChEBI" id="CHEBI:57262"/>
        <dbReference type="ChEBI" id="CHEBI:57643"/>
    </reaction>
    <physiologicalReaction direction="left-to-right" evidence="14">
        <dbReference type="Rhea" id="RHEA:45089"/>
    </physiologicalReaction>
</comment>
<dbReference type="Proteomes" id="UP001642483">
    <property type="component" value="Unassembled WGS sequence"/>
</dbReference>
<accession>A0ABP0F9K4</accession>
<evidence type="ECO:0000256" key="9">
    <source>
        <dbReference type="ARBA" id="ARBA00023098"/>
    </source>
</evidence>
<evidence type="ECO:0000256" key="5">
    <source>
        <dbReference type="ARBA" id="ARBA00022679"/>
    </source>
</evidence>
<feature type="transmembrane region" description="Helical" evidence="15">
    <location>
        <begin position="92"/>
        <end position="113"/>
    </location>
</feature>
<dbReference type="PANTHER" id="PTHR15362:SF15">
    <property type="entry name" value="PHOSPHATIDYLSERINE SYNTHASE 1"/>
    <property type="match status" value="1"/>
</dbReference>
<comment type="similarity">
    <text evidence="4 15">Belongs to the phosphatidyl serine synthase family.</text>
</comment>
<evidence type="ECO:0000256" key="7">
    <source>
        <dbReference type="ARBA" id="ARBA00022824"/>
    </source>
</evidence>
<evidence type="ECO:0000256" key="10">
    <source>
        <dbReference type="ARBA" id="ARBA00023136"/>
    </source>
</evidence>
<feature type="transmembrane region" description="Helical" evidence="15">
    <location>
        <begin position="62"/>
        <end position="80"/>
    </location>
</feature>
<proteinExistence type="inferred from homology"/>
<evidence type="ECO:0000256" key="13">
    <source>
        <dbReference type="ARBA" id="ARBA00023686"/>
    </source>
</evidence>
<evidence type="ECO:0000313" key="18">
    <source>
        <dbReference type="Proteomes" id="UP001642483"/>
    </source>
</evidence>
<feature type="region of interest" description="Disordered" evidence="16">
    <location>
        <begin position="1"/>
        <end position="20"/>
    </location>
</feature>
<comment type="pathway">
    <text evidence="3">Lipid metabolism.</text>
</comment>
<feature type="transmembrane region" description="Helical" evidence="15">
    <location>
        <begin position="279"/>
        <end position="299"/>
    </location>
</feature>
<comment type="caution">
    <text evidence="17">The sequence shown here is derived from an EMBL/GenBank/DDBJ whole genome shotgun (WGS) entry which is preliminary data.</text>
</comment>
<keyword evidence="12 15" id="KW-1208">Phospholipid metabolism</keyword>
<organism evidence="17 18">
    <name type="scientific">Clavelina lepadiformis</name>
    <name type="common">Light-bulb sea squirt</name>
    <name type="synonym">Ascidia lepadiformis</name>
    <dbReference type="NCBI Taxonomy" id="159417"/>
    <lineage>
        <taxon>Eukaryota</taxon>
        <taxon>Metazoa</taxon>
        <taxon>Chordata</taxon>
        <taxon>Tunicata</taxon>
        <taxon>Ascidiacea</taxon>
        <taxon>Aplousobranchia</taxon>
        <taxon>Clavelinidae</taxon>
        <taxon>Clavelina</taxon>
    </lineage>
</organism>
<feature type="transmembrane region" description="Helical" evidence="15">
    <location>
        <begin position="305"/>
        <end position="326"/>
    </location>
</feature>